<keyword evidence="2 8" id="KW-0489">Methyltransferase</keyword>
<evidence type="ECO:0000256" key="4">
    <source>
        <dbReference type="ARBA" id="ARBA00022691"/>
    </source>
</evidence>
<dbReference type="InterPro" id="IPR014777">
    <property type="entry name" value="4pyrrole_Mease_sub1"/>
</dbReference>
<protein>
    <recommendedName>
        <fullName evidence="1">uroporphyrinogen-III C-methyltransferase</fullName>
        <ecNumber evidence="1">2.1.1.107</ecNumber>
    </recommendedName>
</protein>
<accession>A0ABW8TSH8</accession>
<dbReference type="CDD" id="cd11642">
    <property type="entry name" value="SUMT"/>
    <property type="match status" value="1"/>
</dbReference>
<organism evidence="8 9">
    <name type="scientific">Candidatus Clostridium radicumherbarum</name>
    <dbReference type="NCBI Taxonomy" id="3381662"/>
    <lineage>
        <taxon>Bacteria</taxon>
        <taxon>Bacillati</taxon>
        <taxon>Bacillota</taxon>
        <taxon>Clostridia</taxon>
        <taxon>Eubacteriales</taxon>
        <taxon>Clostridiaceae</taxon>
        <taxon>Clostridium</taxon>
    </lineage>
</organism>
<evidence type="ECO:0000313" key="9">
    <source>
        <dbReference type="Proteomes" id="UP001623661"/>
    </source>
</evidence>
<evidence type="ECO:0000259" key="7">
    <source>
        <dbReference type="Pfam" id="PF02602"/>
    </source>
</evidence>
<dbReference type="InterPro" id="IPR036108">
    <property type="entry name" value="4pyrrol_syn_uPrphyn_synt_sf"/>
</dbReference>
<dbReference type="SUPFAM" id="SSF69618">
    <property type="entry name" value="HemD-like"/>
    <property type="match status" value="1"/>
</dbReference>
<dbReference type="NCBIfam" id="TIGR01469">
    <property type="entry name" value="cobA_cysG_Cterm"/>
    <property type="match status" value="1"/>
</dbReference>
<keyword evidence="5" id="KW-0627">Porphyrin biosynthesis</keyword>
<dbReference type="PROSITE" id="PS00839">
    <property type="entry name" value="SUMT_1"/>
    <property type="match status" value="1"/>
</dbReference>
<feature type="domain" description="Tetrapyrrole methylase" evidence="6">
    <location>
        <begin position="3"/>
        <end position="212"/>
    </location>
</feature>
<dbReference type="GO" id="GO:0032259">
    <property type="term" value="P:methylation"/>
    <property type="evidence" value="ECO:0007669"/>
    <property type="project" value="UniProtKB-KW"/>
</dbReference>
<evidence type="ECO:0000256" key="5">
    <source>
        <dbReference type="ARBA" id="ARBA00023244"/>
    </source>
</evidence>
<dbReference type="PANTHER" id="PTHR45790:SF3">
    <property type="entry name" value="S-ADENOSYL-L-METHIONINE-DEPENDENT UROPORPHYRINOGEN III METHYLTRANSFERASE, CHLOROPLASTIC"/>
    <property type="match status" value="1"/>
</dbReference>
<dbReference type="CDD" id="cd06578">
    <property type="entry name" value="HemD"/>
    <property type="match status" value="1"/>
</dbReference>
<dbReference type="RefSeq" id="WP_406765297.1">
    <property type="nucleotide sequence ID" value="NZ_JBJHZY010000002.1"/>
</dbReference>
<dbReference type="InterPro" id="IPR003043">
    <property type="entry name" value="Uropor_MeTrfase_CS"/>
</dbReference>
<feature type="domain" description="Tetrapyrrole biosynthesis uroporphyrinogen III synthase" evidence="7">
    <location>
        <begin position="263"/>
        <end position="480"/>
    </location>
</feature>
<dbReference type="NCBIfam" id="NF004790">
    <property type="entry name" value="PRK06136.1"/>
    <property type="match status" value="1"/>
</dbReference>
<dbReference type="GO" id="GO:0004851">
    <property type="term" value="F:uroporphyrin-III C-methyltransferase activity"/>
    <property type="evidence" value="ECO:0007669"/>
    <property type="project" value="UniProtKB-EC"/>
</dbReference>
<gene>
    <name evidence="8" type="primary">cobA</name>
    <name evidence="8" type="ORF">ACJDUH_11270</name>
</gene>
<evidence type="ECO:0000256" key="1">
    <source>
        <dbReference type="ARBA" id="ARBA00012162"/>
    </source>
</evidence>
<dbReference type="EMBL" id="JBJHZY010000002">
    <property type="protein sequence ID" value="MFL0268671.1"/>
    <property type="molecule type" value="Genomic_DNA"/>
</dbReference>
<evidence type="ECO:0000256" key="3">
    <source>
        <dbReference type="ARBA" id="ARBA00022679"/>
    </source>
</evidence>
<dbReference type="Gene3D" id="3.40.1010.10">
    <property type="entry name" value="Cobalt-precorrin-4 Transmethylase, Domain 1"/>
    <property type="match status" value="1"/>
</dbReference>
<evidence type="ECO:0000259" key="6">
    <source>
        <dbReference type="Pfam" id="PF00590"/>
    </source>
</evidence>
<dbReference type="InterPro" id="IPR014776">
    <property type="entry name" value="4pyrrole_Mease_sub2"/>
</dbReference>
<dbReference type="Gene3D" id="3.30.950.10">
    <property type="entry name" value="Methyltransferase, Cobalt-precorrin-4 Transmethylase, Domain 2"/>
    <property type="match status" value="1"/>
</dbReference>
<dbReference type="EC" id="2.1.1.107" evidence="1"/>
<dbReference type="InterPro" id="IPR003754">
    <property type="entry name" value="4pyrrol_synth_uPrphyn_synth"/>
</dbReference>
<keyword evidence="3 8" id="KW-0808">Transferase</keyword>
<dbReference type="InterPro" id="IPR000878">
    <property type="entry name" value="4pyrrol_Mease"/>
</dbReference>
<keyword evidence="9" id="KW-1185">Reference proteome</keyword>
<dbReference type="PANTHER" id="PTHR45790">
    <property type="entry name" value="SIROHEME SYNTHASE-RELATED"/>
    <property type="match status" value="1"/>
</dbReference>
<proteinExistence type="predicted"/>
<dbReference type="InterPro" id="IPR006366">
    <property type="entry name" value="CobA/CysG_C"/>
</dbReference>
<dbReference type="Pfam" id="PF00590">
    <property type="entry name" value="TP_methylase"/>
    <property type="match status" value="1"/>
</dbReference>
<reference evidence="8 9" key="1">
    <citation type="submission" date="2024-11" db="EMBL/GenBank/DDBJ databases">
        <authorList>
            <person name="Heng Y.C."/>
            <person name="Lim A.C.H."/>
            <person name="Lee J.K.Y."/>
            <person name="Kittelmann S."/>
        </authorList>
    </citation>
    <scope>NUCLEOTIDE SEQUENCE [LARGE SCALE GENOMIC DNA]</scope>
    <source>
        <strain evidence="8 9">WILCCON 0202</strain>
    </source>
</reference>
<dbReference type="Proteomes" id="UP001623661">
    <property type="component" value="Unassembled WGS sequence"/>
</dbReference>
<dbReference type="InterPro" id="IPR050161">
    <property type="entry name" value="Siro_Cobalamin_biosynth"/>
</dbReference>
<keyword evidence="4" id="KW-0949">S-adenosyl-L-methionine</keyword>
<dbReference type="Pfam" id="PF02602">
    <property type="entry name" value="HEM4"/>
    <property type="match status" value="1"/>
</dbReference>
<comment type="caution">
    <text evidence="8">The sequence shown here is derived from an EMBL/GenBank/DDBJ whole genome shotgun (WGS) entry which is preliminary data.</text>
</comment>
<dbReference type="InterPro" id="IPR035996">
    <property type="entry name" value="4pyrrol_Methylase_sf"/>
</dbReference>
<evidence type="ECO:0000256" key="2">
    <source>
        <dbReference type="ARBA" id="ARBA00022603"/>
    </source>
</evidence>
<dbReference type="Gene3D" id="3.40.50.10090">
    <property type="match status" value="2"/>
</dbReference>
<name>A0ABW8TSH8_9CLOT</name>
<evidence type="ECO:0000313" key="8">
    <source>
        <dbReference type="EMBL" id="MFL0268671.1"/>
    </source>
</evidence>
<sequence length="504" mass="56027">MSKVYLIGAGPGDEELITLKAIRILKKCTAILYDRLASPSILKYISDNCEIYYCGKEPGCHYKTQDEINEMLVLLAKAGHTVGRIKGGDPYVFGRGGEEALSLLKENIEFETIPGITSPIAVLNYAGIPITHRGVSQGFHVFTGKSAESLNIDWEAVAKLKETLVFLMGLESLKSISEKLIDHGYDKSTPCAVVMKGSTSKQRGVIGRLEDIYIKVKEAGLKSPCIIVMGKVVELNNYLNWYGKKPLFGLNVCVTRSKEQAGAFSEKLLELGAEVTEINSIKIKNTCENLKPYTNNLPEYDYIVLTSVNGVNIFFDYLKDIEFDIRKLKAKFAAIGLATEKTIRSRGIVPEITCQEFVAEDLFNSLSKDVKPQDKILIPRSKNARAYLADALREKGCSIDEVQSYEVIKGDLKNVETFKNCNVVSFTSPSTVRNLVDMVGVELIREKLCIAIGPITKKELDKFNIDAMVAEEYTTDGIIERLKLAKASRETYKLNNIKVVKDNV</sequence>
<dbReference type="SUPFAM" id="SSF53790">
    <property type="entry name" value="Tetrapyrrole methylase"/>
    <property type="match status" value="1"/>
</dbReference>